<evidence type="ECO:0000313" key="1">
    <source>
        <dbReference type="EMBL" id="KAI2385917.1"/>
    </source>
</evidence>
<comment type="caution">
    <text evidence="1">The sequence shown here is derived from an EMBL/GenBank/DDBJ whole genome shotgun (WGS) entry which is preliminary data.</text>
</comment>
<accession>A0ACB8UV62</accession>
<gene>
    <name evidence="1" type="ORF">LOY88_003837</name>
</gene>
<organism evidence="1">
    <name type="scientific">Ophidiomyces ophidiicola</name>
    <dbReference type="NCBI Taxonomy" id="1387563"/>
    <lineage>
        <taxon>Eukaryota</taxon>
        <taxon>Fungi</taxon>
        <taxon>Dikarya</taxon>
        <taxon>Ascomycota</taxon>
        <taxon>Pezizomycotina</taxon>
        <taxon>Eurotiomycetes</taxon>
        <taxon>Eurotiomycetidae</taxon>
        <taxon>Onygenales</taxon>
        <taxon>Onygenaceae</taxon>
        <taxon>Ophidiomyces</taxon>
    </lineage>
</organism>
<name>A0ACB8UV62_9EURO</name>
<sequence length="673" mass="77029">MFYSSIFVTAMMLDAKSKQERRREREKQIEAVKAEVLELKEEEMRILQTLSRRWKPAFRGPRLTSRHYSTLNDPAMQYRRYQDLASRSAELRNRDDGSAGPHASDPGDMDVREDPTDLGFQEIELSPLKRRALQTLAMKMLGLRLLLRPSIAHSYGSIRKNDTYESVTRNLSVEMLLSELEKIRKRIFELKHSSNAPYLDICGDITLEEQEVLERERDAMTYEFQKLFGLYEQGRLSLDGLALRVSELLISSQEPLSPRAIEILITSFSRAQLNDMVKMVMDSLFTNTFLLTVPIIVSSLNWFNKTKDLSGFDQFLKILLSPNPFVNIHLRWGIAKVGGLEIAVPPNSTPNPFILNSLISCALCFDQPQRADAWLDTLRAIGFNDTVPVLGAYLRYHSFHADWRKGRHVLMRVIFYLLSSKNHPVHEIERLVLYMIILCECCGRKQVSDSIIAAAVSSGIRWQRSKTPRDARPVLLWAARKWRDASIYSVDGLDNLSPGEKYVEFARKIEPLIREAAEEFIPDDDLTLQRLRLEESFNMKYYKLISNEGDKSHQPVSSKDPNEQPRDDIESTKAELKKLQGMVNLQNAVIAKLEGYILDRPEMRGAGAQSSHGRSENGAIHHKSRTSDNRSPDKRYRLVSIFNSGDTAMERLDEDEAKHPRVTVNDIEEGAIA</sequence>
<reference evidence="1" key="1">
    <citation type="journal article" date="2022" name="bioRxiv">
        <title>Population genetic analysis of Ophidiomyces ophidiicola, the causative agent of snake fungal disease, indicates recent introductions to the USA.</title>
        <authorList>
            <person name="Ladner J.T."/>
            <person name="Palmer J.M."/>
            <person name="Ettinger C.L."/>
            <person name="Stajich J.E."/>
            <person name="Farrell T.M."/>
            <person name="Glorioso B.M."/>
            <person name="Lawson B."/>
            <person name="Price S.J."/>
            <person name="Stengle A.G."/>
            <person name="Grear D.A."/>
            <person name="Lorch J.M."/>
        </authorList>
    </citation>
    <scope>NUCLEOTIDE SEQUENCE</scope>
    <source>
        <strain evidence="1">NWHC 24266-5</strain>
    </source>
</reference>
<protein>
    <submittedName>
        <fullName evidence="1">Uncharacterized protein</fullName>
    </submittedName>
</protein>
<dbReference type="EMBL" id="JALBCA010000053">
    <property type="protein sequence ID" value="KAI2385917.1"/>
    <property type="molecule type" value="Genomic_DNA"/>
</dbReference>
<proteinExistence type="predicted"/>